<name>A0A8H3ZDD7_VENIN</name>
<comment type="caution">
    <text evidence="1">The sequence shown here is derived from an EMBL/GenBank/DDBJ whole genome shotgun (WGS) entry which is preliminary data.</text>
</comment>
<gene>
    <name evidence="1" type="ORF">EG328_000137</name>
</gene>
<reference evidence="1 2" key="1">
    <citation type="submission" date="2018-12" db="EMBL/GenBank/DDBJ databases">
        <title>Venturia inaequalis Genome Resource.</title>
        <authorList>
            <person name="Lichtner F.J."/>
        </authorList>
    </citation>
    <scope>NUCLEOTIDE SEQUENCE [LARGE SCALE GENOMIC DNA]</scope>
    <source>
        <strain evidence="1 2">120213</strain>
    </source>
</reference>
<dbReference type="AlphaFoldDB" id="A0A8H3ZDD7"/>
<organism evidence="1 2">
    <name type="scientific">Venturia inaequalis</name>
    <name type="common">Apple scab fungus</name>
    <dbReference type="NCBI Taxonomy" id="5025"/>
    <lineage>
        <taxon>Eukaryota</taxon>
        <taxon>Fungi</taxon>
        <taxon>Dikarya</taxon>
        <taxon>Ascomycota</taxon>
        <taxon>Pezizomycotina</taxon>
        <taxon>Dothideomycetes</taxon>
        <taxon>Pleosporomycetidae</taxon>
        <taxon>Venturiales</taxon>
        <taxon>Venturiaceae</taxon>
        <taxon>Venturia</taxon>
    </lineage>
</organism>
<evidence type="ECO:0000313" key="1">
    <source>
        <dbReference type="EMBL" id="KAE9988181.1"/>
    </source>
</evidence>
<protein>
    <submittedName>
        <fullName evidence="1">Uncharacterized protein</fullName>
    </submittedName>
</protein>
<dbReference type="EMBL" id="WNWS01000010">
    <property type="protein sequence ID" value="KAE9988181.1"/>
    <property type="molecule type" value="Genomic_DNA"/>
</dbReference>
<evidence type="ECO:0000313" key="2">
    <source>
        <dbReference type="Proteomes" id="UP000447873"/>
    </source>
</evidence>
<dbReference type="Proteomes" id="UP000447873">
    <property type="component" value="Unassembled WGS sequence"/>
</dbReference>
<sequence>MASTTKAVEIILHNFNEWPHFIQLVKTQCLNLGIWHKNNPDVDNPPALLTMPNRVTTAQTGAPADTAISALTPAQVTIYGVLQVDYGFDRDDFVRERDDVAAIHKWVLDHITRENLDVIATSASLHETLRRLKTRCQPTNEAKTIERLELRMQWQHLMNSAPKSQDPLKVLDKIVALHQQLVKEGLFDDPTKPNPDKMPLIETLNLLERMDRVYADAKRCGMHNPGYFIKSVPDLVADYRNVIYTRPLRSRRQKGSFAFDAY</sequence>
<proteinExistence type="predicted"/>
<accession>A0A8H3ZDD7</accession>